<organism evidence="2 3">
    <name type="scientific">Steinernema carpocapsae</name>
    <name type="common">Entomopathogenic nematode</name>
    <dbReference type="NCBI Taxonomy" id="34508"/>
    <lineage>
        <taxon>Eukaryota</taxon>
        <taxon>Metazoa</taxon>
        <taxon>Ecdysozoa</taxon>
        <taxon>Nematoda</taxon>
        <taxon>Chromadorea</taxon>
        <taxon>Rhabditida</taxon>
        <taxon>Tylenchina</taxon>
        <taxon>Panagrolaimomorpha</taxon>
        <taxon>Strongyloidoidea</taxon>
        <taxon>Steinernematidae</taxon>
        <taxon>Steinernema</taxon>
    </lineage>
</organism>
<name>A0A4U5MF29_STECR</name>
<gene>
    <name evidence="2" type="ORF">L596_023891</name>
</gene>
<evidence type="ECO:0000313" key="2">
    <source>
        <dbReference type="EMBL" id="TKR67798.1"/>
    </source>
</evidence>
<proteinExistence type="predicted"/>
<dbReference type="Proteomes" id="UP000298663">
    <property type="component" value="Unassembled WGS sequence"/>
</dbReference>
<dbReference type="EMBL" id="AZBU02000008">
    <property type="protein sequence ID" value="TKR67798.1"/>
    <property type="molecule type" value="Genomic_DNA"/>
</dbReference>
<evidence type="ECO:0000313" key="3">
    <source>
        <dbReference type="Proteomes" id="UP000298663"/>
    </source>
</evidence>
<reference evidence="2 3" key="2">
    <citation type="journal article" date="2019" name="G3 (Bethesda)">
        <title>Hybrid Assembly of the Genome of the Entomopathogenic Nematode Steinernema carpocapsae Identifies the X-Chromosome.</title>
        <authorList>
            <person name="Serra L."/>
            <person name="Macchietto M."/>
            <person name="Macias-Munoz A."/>
            <person name="McGill C.J."/>
            <person name="Rodriguez I.M."/>
            <person name="Rodriguez B."/>
            <person name="Murad R."/>
            <person name="Mortazavi A."/>
        </authorList>
    </citation>
    <scope>NUCLEOTIDE SEQUENCE [LARGE SCALE GENOMIC DNA]</scope>
    <source>
        <strain evidence="2 3">ALL</strain>
    </source>
</reference>
<accession>A0A4U5MF29</accession>
<comment type="caution">
    <text evidence="2">The sequence shown here is derived from an EMBL/GenBank/DDBJ whole genome shotgun (WGS) entry which is preliminary data.</text>
</comment>
<dbReference type="AlphaFoldDB" id="A0A4U5MF29"/>
<keyword evidence="1" id="KW-0472">Membrane</keyword>
<keyword evidence="3" id="KW-1185">Reference proteome</keyword>
<sequence>MACNYSKRSGFLFYLALLYDIIGRIASIIKQLIIEPTSQSSPLINLRYSEQPTNSNSLFISLFFTCLENMSPAFRLQIGLVPIACQLPRDSILNPLCLILLR</sequence>
<feature type="transmembrane region" description="Helical" evidence="1">
    <location>
        <begin position="12"/>
        <end position="33"/>
    </location>
</feature>
<evidence type="ECO:0000256" key="1">
    <source>
        <dbReference type="SAM" id="Phobius"/>
    </source>
</evidence>
<protein>
    <submittedName>
        <fullName evidence="2">Uncharacterized protein</fullName>
    </submittedName>
</protein>
<keyword evidence="1" id="KW-1133">Transmembrane helix</keyword>
<keyword evidence="1" id="KW-0812">Transmembrane</keyword>
<reference evidence="2 3" key="1">
    <citation type="journal article" date="2015" name="Genome Biol.">
        <title>Comparative genomics of Steinernema reveals deeply conserved gene regulatory networks.</title>
        <authorList>
            <person name="Dillman A.R."/>
            <person name="Macchietto M."/>
            <person name="Porter C.F."/>
            <person name="Rogers A."/>
            <person name="Williams B."/>
            <person name="Antoshechkin I."/>
            <person name="Lee M.M."/>
            <person name="Goodwin Z."/>
            <person name="Lu X."/>
            <person name="Lewis E.E."/>
            <person name="Goodrich-Blair H."/>
            <person name="Stock S.P."/>
            <person name="Adams B.J."/>
            <person name="Sternberg P.W."/>
            <person name="Mortazavi A."/>
        </authorList>
    </citation>
    <scope>NUCLEOTIDE SEQUENCE [LARGE SCALE GENOMIC DNA]</scope>
    <source>
        <strain evidence="2 3">ALL</strain>
    </source>
</reference>